<name>A0A0F9LRW9_9ZZZZ</name>
<sequence>MPFPKGSTLDWSWLDIAPADMANVEVGDLKAPTQPLDMNSQKITGLPTPTAGGDAATKDHVDSVVQGLDWQKSVLGELAVPPGVPATGDRYLVIATATGAWLGQEDNIAEWDGAAWVFTTPNKGFAVWIEDVGRQKTYNGTVWVFFGTTIDHGNLLGAGDDDHAQYLNNARHDLPARHVLGTVVDHDNLADLAEKAHSSLTGIDPSSHHTKTGNYEVYGLTEEVTSLPAAAAGNLGRLMRERTGAGQATKFYICLQNSADGYEWSQLGIST</sequence>
<dbReference type="Pfam" id="PF10983">
    <property type="entry name" value="DUF2793"/>
    <property type="match status" value="1"/>
</dbReference>
<accession>A0A0F9LRW9</accession>
<evidence type="ECO:0000313" key="1">
    <source>
        <dbReference type="EMBL" id="KKM96138.1"/>
    </source>
</evidence>
<comment type="caution">
    <text evidence="1">The sequence shown here is derived from an EMBL/GenBank/DDBJ whole genome shotgun (WGS) entry which is preliminary data.</text>
</comment>
<evidence type="ECO:0008006" key="2">
    <source>
        <dbReference type="Google" id="ProtNLM"/>
    </source>
</evidence>
<reference evidence="1" key="1">
    <citation type="journal article" date="2015" name="Nature">
        <title>Complex archaea that bridge the gap between prokaryotes and eukaryotes.</title>
        <authorList>
            <person name="Spang A."/>
            <person name="Saw J.H."/>
            <person name="Jorgensen S.L."/>
            <person name="Zaremba-Niedzwiedzka K."/>
            <person name="Martijn J."/>
            <person name="Lind A.E."/>
            <person name="van Eijk R."/>
            <person name="Schleper C."/>
            <person name="Guy L."/>
            <person name="Ettema T.J."/>
        </authorList>
    </citation>
    <scope>NUCLEOTIDE SEQUENCE</scope>
</reference>
<proteinExistence type="predicted"/>
<protein>
    <recommendedName>
        <fullName evidence="2">DUF2793 domain-containing protein</fullName>
    </recommendedName>
</protein>
<dbReference type="AlphaFoldDB" id="A0A0F9LRW9"/>
<gene>
    <name evidence="1" type="ORF">LCGC14_1181160</name>
</gene>
<organism evidence="1">
    <name type="scientific">marine sediment metagenome</name>
    <dbReference type="NCBI Taxonomy" id="412755"/>
    <lineage>
        <taxon>unclassified sequences</taxon>
        <taxon>metagenomes</taxon>
        <taxon>ecological metagenomes</taxon>
    </lineage>
</organism>
<dbReference type="EMBL" id="LAZR01005919">
    <property type="protein sequence ID" value="KKM96138.1"/>
    <property type="molecule type" value="Genomic_DNA"/>
</dbReference>
<dbReference type="InterPro" id="IPR021251">
    <property type="entry name" value="DUF2793"/>
</dbReference>